<reference evidence="7 8" key="1">
    <citation type="journal article" date="2024" name="BMC Genomics">
        <title>Genome assembly of redclaw crayfish (Cherax quadricarinatus) provides insights into its immune adaptation and hypoxia tolerance.</title>
        <authorList>
            <person name="Liu Z."/>
            <person name="Zheng J."/>
            <person name="Li H."/>
            <person name="Fang K."/>
            <person name="Wang S."/>
            <person name="He J."/>
            <person name="Zhou D."/>
            <person name="Weng S."/>
            <person name="Chi M."/>
            <person name="Gu Z."/>
            <person name="He J."/>
            <person name="Li F."/>
            <person name="Wang M."/>
        </authorList>
    </citation>
    <scope>NUCLEOTIDE SEQUENCE [LARGE SCALE GENOMIC DNA]</scope>
    <source>
        <strain evidence="7">ZL_2023a</strain>
    </source>
</reference>
<gene>
    <name evidence="7" type="ORF">OTU49_015363</name>
</gene>
<dbReference type="Proteomes" id="UP001445076">
    <property type="component" value="Unassembled WGS sequence"/>
</dbReference>
<feature type="transmembrane region" description="Helical" evidence="6">
    <location>
        <begin position="127"/>
        <end position="147"/>
    </location>
</feature>
<evidence type="ECO:0000256" key="4">
    <source>
        <dbReference type="ARBA" id="ARBA00023136"/>
    </source>
</evidence>
<evidence type="ECO:0000313" key="7">
    <source>
        <dbReference type="EMBL" id="KAK8749446.1"/>
    </source>
</evidence>
<dbReference type="InterPro" id="IPR045232">
    <property type="entry name" value="FAM234"/>
</dbReference>
<comment type="caution">
    <text evidence="7">The sequence shown here is derived from an EMBL/GenBank/DDBJ whole genome shotgun (WGS) entry which is preliminary data.</text>
</comment>
<feature type="region of interest" description="Disordered" evidence="5">
    <location>
        <begin position="667"/>
        <end position="706"/>
    </location>
</feature>
<feature type="compositionally biased region" description="Acidic residues" evidence="5">
    <location>
        <begin position="15"/>
        <end position="65"/>
    </location>
</feature>
<dbReference type="AlphaFoldDB" id="A0AAW0YC68"/>
<comment type="subcellular location">
    <subcellularLocation>
        <location evidence="1">Membrane</location>
        <topology evidence="1">Single-pass membrane protein</topology>
    </subcellularLocation>
</comment>
<proteinExistence type="predicted"/>
<feature type="compositionally biased region" description="Basic and acidic residues" evidence="5">
    <location>
        <begin position="680"/>
        <end position="706"/>
    </location>
</feature>
<evidence type="ECO:0000256" key="2">
    <source>
        <dbReference type="ARBA" id="ARBA00022692"/>
    </source>
</evidence>
<evidence type="ECO:0000256" key="1">
    <source>
        <dbReference type="ARBA" id="ARBA00004167"/>
    </source>
</evidence>
<keyword evidence="4 6" id="KW-0472">Membrane</keyword>
<accession>A0AAW0YC68</accession>
<evidence type="ECO:0000256" key="6">
    <source>
        <dbReference type="SAM" id="Phobius"/>
    </source>
</evidence>
<protein>
    <submittedName>
        <fullName evidence="7">Uncharacterized protein</fullName>
    </submittedName>
</protein>
<dbReference type="EMBL" id="JARKIK010000009">
    <property type="protein sequence ID" value="KAK8749446.1"/>
    <property type="molecule type" value="Genomic_DNA"/>
</dbReference>
<keyword evidence="3 6" id="KW-1133">Transmembrane helix</keyword>
<feature type="region of interest" description="Disordered" evidence="5">
    <location>
        <begin position="1"/>
        <end position="71"/>
    </location>
</feature>
<evidence type="ECO:0000313" key="8">
    <source>
        <dbReference type="Proteomes" id="UP001445076"/>
    </source>
</evidence>
<dbReference type="PANTHER" id="PTHR21419">
    <property type="match status" value="1"/>
</dbReference>
<keyword evidence="2 6" id="KW-0812">Transmembrane</keyword>
<organism evidence="7 8">
    <name type="scientific">Cherax quadricarinatus</name>
    <name type="common">Australian red claw crayfish</name>
    <dbReference type="NCBI Taxonomy" id="27406"/>
    <lineage>
        <taxon>Eukaryota</taxon>
        <taxon>Metazoa</taxon>
        <taxon>Ecdysozoa</taxon>
        <taxon>Arthropoda</taxon>
        <taxon>Crustacea</taxon>
        <taxon>Multicrustacea</taxon>
        <taxon>Malacostraca</taxon>
        <taxon>Eumalacostraca</taxon>
        <taxon>Eucarida</taxon>
        <taxon>Decapoda</taxon>
        <taxon>Pleocyemata</taxon>
        <taxon>Astacidea</taxon>
        <taxon>Parastacoidea</taxon>
        <taxon>Parastacidae</taxon>
        <taxon>Cherax</taxon>
    </lineage>
</organism>
<keyword evidence="8" id="KW-1185">Reference proteome</keyword>
<evidence type="ECO:0000256" key="5">
    <source>
        <dbReference type="SAM" id="MobiDB-lite"/>
    </source>
</evidence>
<dbReference type="PANTHER" id="PTHR21419:SF29">
    <property type="entry name" value="LD24894P"/>
    <property type="match status" value="1"/>
</dbReference>
<sequence>MNKGSNNHYTLLVQDEAETDGVCIEEEEEELEDGLNVMEEEDEEEEEEEEEEEDEPMEDSDEEEIFSSSKHRTLTHHEEANLNGQNHIGGHGNEYRLLNNKDGDLKTVLDTPITIWTPTPMSPARRACFIASIMLGILVVATFLWVLPCDVQPCEGQLGLIDRDWAVKIEGMGISQTKLVQRLDGGYNVLLSYYSSVNISAWDSDNSTFPDDESWQTDHSQTECSNCGLRGSSGSDSDGHCGLLMLDGNLGRENWRMPLRECPLDLQCDLLDVSGDNLPDCIVRGTNSMVFMIEARYGNPVWHLHAHKEIEVISSPGQPTMKTTNSPLRLYNPGPALLLPDVNNDSFGELLFSGLLSYENIHSWNQEHPDSETWNTESESPESVSSHTFVNQLVLVCGQSGNVIGSPFVLKQCQKILSVTSDGQAISYSCLGIDGDKKAGKMHLTALLHQILGSSAPMQESESSQNTEPQTLHYPIHYEQREPCQVILFNQDVCPHCQSKIHFTHSDGRVLWHKDYKHSTVVSWAALLSDGECHGAILKLWEWKHVTTLVKTARPPPLVNKKTTRSSFISDAAETEPTFLEKNTKNEIEFDIAFNSNLTSESNKIPDLPLDSFLKKYSKHEHSVVNEEIINPVREDYSDVQPSTTSESPRVKKTLVHNSQLTYEHPTIHHHHGKQASGDYEDHTQHSESLTTEEKQLSQRPEKIDSETHDFHRTTEHFPEQLLTTPTLPGPIQQDTRTMSPSILAPPGYQLQQIHERLILLKNNGTVWLEEPLANLALGISQLCKNINTCIPDTESHARSVAVTPGVEERAWQLISSSTTYVHTPIYGEQHHTSPWTLTSIVRKIIVKV</sequence>
<dbReference type="GO" id="GO:0016020">
    <property type="term" value="C:membrane"/>
    <property type="evidence" value="ECO:0007669"/>
    <property type="project" value="UniProtKB-SubCell"/>
</dbReference>
<evidence type="ECO:0000256" key="3">
    <source>
        <dbReference type="ARBA" id="ARBA00022989"/>
    </source>
</evidence>
<name>A0AAW0YC68_CHEQU</name>